<reference evidence="3 4" key="1">
    <citation type="submission" date="2017-12" db="EMBL/GenBank/DDBJ databases">
        <title>Sequencing, de novo assembly and annotation of complete genome of a new Thraustochytrid species, strain FCC1311.</title>
        <authorList>
            <person name="Sedici K."/>
            <person name="Godart F."/>
            <person name="Aiese Cigliano R."/>
            <person name="Sanseverino W."/>
            <person name="Barakat M."/>
            <person name="Ortet P."/>
            <person name="Marechal E."/>
            <person name="Cagnac O."/>
            <person name="Amato A."/>
        </authorList>
    </citation>
    <scope>NUCLEOTIDE SEQUENCE [LARGE SCALE GENOMIC DNA]</scope>
</reference>
<feature type="compositionally biased region" description="Low complexity" evidence="2">
    <location>
        <begin position="267"/>
        <end position="287"/>
    </location>
</feature>
<name>A0A2R5GS80_9STRA</name>
<comment type="caution">
    <text evidence="3">The sequence shown here is derived from an EMBL/GenBank/DDBJ whole genome shotgun (WGS) entry which is preliminary data.</text>
</comment>
<feature type="compositionally biased region" description="Polar residues" evidence="2">
    <location>
        <begin position="392"/>
        <end position="401"/>
    </location>
</feature>
<evidence type="ECO:0000313" key="4">
    <source>
        <dbReference type="Proteomes" id="UP000241890"/>
    </source>
</evidence>
<feature type="compositionally biased region" description="Polar residues" evidence="2">
    <location>
        <begin position="456"/>
        <end position="465"/>
    </location>
</feature>
<evidence type="ECO:0000256" key="1">
    <source>
        <dbReference type="ARBA" id="ARBA00022679"/>
    </source>
</evidence>
<dbReference type="GO" id="GO:0016740">
    <property type="term" value="F:transferase activity"/>
    <property type="evidence" value="ECO:0007669"/>
    <property type="project" value="UniProtKB-KW"/>
</dbReference>
<evidence type="ECO:0000313" key="3">
    <source>
        <dbReference type="EMBL" id="GBG33732.1"/>
    </source>
</evidence>
<sequence length="541" mass="57596">MDRFRNAVGLNRGVRNDGDSGLLDAMPLNESLLGVEGGGDDDNDGAGVRRVTPTRVHSQRSGADEALSAQMRNNEQFQEDLRREEEQIYSEIRARRIIEEEDRKLAQRLQEELSGQSNALRIQCTVPAGVIGGQFIAVQIPGAGVERVQVPPGLQPGMSFTYVTSGVNGSQGQSMANASSSQMVRVRIPQGVSAGGTFPVVLPSGTRVSVLVPNGCQPGDELDIPTGEPPSSQQAPPPPPMTEAERKEREEFLAALPEDIRAELMASEAAQLAAAPAPTPAPAASSMHEQSHQQQAAPPPPPPMSEAERKEREDFLAALPEDLRAEVLAQEAQQQQQQQQRQQQQQQEAPPYPTASSSAPAPPSYQETTVQEETNEDFLSGDYGQDEKVGAQEQNSSTFSSEDLLGSEDYNVDYNAQSSEPKGTSADDNDDNLLDFGAAEESSTPKESTPSPGTGAQSAVASSDANDLLSFGVESQETSSAQGTGSAFEAATAAMPAASSDASGTVLSPLQRIKEAREKLDRGEISQEEFEAVKKEVIAAI</sequence>
<dbReference type="AlphaFoldDB" id="A0A2R5GS80"/>
<feature type="compositionally biased region" description="Low complexity" evidence="2">
    <location>
        <begin position="333"/>
        <end position="359"/>
    </location>
</feature>
<keyword evidence="4" id="KW-1185">Reference proteome</keyword>
<dbReference type="Pfam" id="PF14377">
    <property type="entry name" value="UBM"/>
    <property type="match status" value="2"/>
</dbReference>
<evidence type="ECO:0000256" key="2">
    <source>
        <dbReference type="SAM" id="MobiDB-lite"/>
    </source>
</evidence>
<feature type="compositionally biased region" description="Low complexity" evidence="2">
    <location>
        <begin position="486"/>
        <end position="503"/>
    </location>
</feature>
<keyword evidence="1" id="KW-0808">Transferase</keyword>
<dbReference type="InterPro" id="IPR025527">
    <property type="entry name" value="HUWE1/Rev1_UBM"/>
</dbReference>
<organism evidence="3 4">
    <name type="scientific">Hondaea fermentalgiana</name>
    <dbReference type="NCBI Taxonomy" id="2315210"/>
    <lineage>
        <taxon>Eukaryota</taxon>
        <taxon>Sar</taxon>
        <taxon>Stramenopiles</taxon>
        <taxon>Bigyra</taxon>
        <taxon>Labyrinthulomycetes</taxon>
        <taxon>Thraustochytrida</taxon>
        <taxon>Thraustochytriidae</taxon>
        <taxon>Hondaea</taxon>
    </lineage>
</organism>
<feature type="region of interest" description="Disordered" evidence="2">
    <location>
        <begin position="35"/>
        <end position="65"/>
    </location>
</feature>
<dbReference type="InParanoid" id="A0A2R5GS80"/>
<feature type="compositionally biased region" description="Low complexity" evidence="2">
    <location>
        <begin position="440"/>
        <end position="455"/>
    </location>
</feature>
<dbReference type="Proteomes" id="UP000241890">
    <property type="component" value="Unassembled WGS sequence"/>
</dbReference>
<proteinExistence type="predicted"/>
<feature type="compositionally biased region" description="Polar residues" evidence="2">
    <location>
        <begin position="473"/>
        <end position="485"/>
    </location>
</feature>
<feature type="compositionally biased region" description="Basic and acidic residues" evidence="2">
    <location>
        <begin position="306"/>
        <end position="325"/>
    </location>
</feature>
<dbReference type="EMBL" id="BEYU01000166">
    <property type="protein sequence ID" value="GBG33732.1"/>
    <property type="molecule type" value="Genomic_DNA"/>
</dbReference>
<gene>
    <name evidence="3" type="ORF">FCC1311_099552</name>
</gene>
<accession>A0A2R5GS80</accession>
<protein>
    <submittedName>
        <fullName evidence="3">Uncharacterized protein</fullName>
    </submittedName>
</protein>
<feature type="region of interest" description="Disordered" evidence="2">
    <location>
        <begin position="267"/>
        <end position="506"/>
    </location>
</feature>
<feature type="region of interest" description="Disordered" evidence="2">
    <location>
        <begin position="212"/>
        <end position="248"/>
    </location>
</feature>